<proteinExistence type="predicted"/>
<gene>
    <name evidence="1" type="ORF">FGIG_10616</name>
</gene>
<dbReference type="EMBL" id="SUNJ01012146">
    <property type="protein sequence ID" value="TPP58303.1"/>
    <property type="molecule type" value="Genomic_DNA"/>
</dbReference>
<reference evidence="1 2" key="1">
    <citation type="submission" date="2019-04" db="EMBL/GenBank/DDBJ databases">
        <title>Annotation for the trematode Fasciola gigantica.</title>
        <authorList>
            <person name="Choi Y.-J."/>
        </authorList>
    </citation>
    <scope>NUCLEOTIDE SEQUENCE [LARGE SCALE GENOMIC DNA]</scope>
    <source>
        <strain evidence="1">Uganda_cow_1</strain>
    </source>
</reference>
<name>A0A504YBA7_FASGI</name>
<sequence>MHNLAEISPGDLGTIDMTTLLPKESSDAIPLRRNITRKAKANLSVLKYLSVPKGRADIPALKKTKALRVEAIQLERALQNTPELSRGVTHNWDGRVFQTVNQAGNVCLIKIP</sequence>
<dbReference type="Proteomes" id="UP000316759">
    <property type="component" value="Unassembled WGS sequence"/>
</dbReference>
<keyword evidence="2" id="KW-1185">Reference proteome</keyword>
<evidence type="ECO:0000313" key="1">
    <source>
        <dbReference type="EMBL" id="TPP58303.1"/>
    </source>
</evidence>
<accession>A0A504YBA7</accession>
<evidence type="ECO:0000313" key="2">
    <source>
        <dbReference type="Proteomes" id="UP000316759"/>
    </source>
</evidence>
<comment type="caution">
    <text evidence="1">The sequence shown here is derived from an EMBL/GenBank/DDBJ whole genome shotgun (WGS) entry which is preliminary data.</text>
</comment>
<protein>
    <submittedName>
        <fullName evidence="1">Uncharacterized protein</fullName>
    </submittedName>
</protein>
<dbReference type="AlphaFoldDB" id="A0A504YBA7"/>
<organism evidence="1 2">
    <name type="scientific">Fasciola gigantica</name>
    <name type="common">Giant liver fluke</name>
    <dbReference type="NCBI Taxonomy" id="46835"/>
    <lineage>
        <taxon>Eukaryota</taxon>
        <taxon>Metazoa</taxon>
        <taxon>Spiralia</taxon>
        <taxon>Lophotrochozoa</taxon>
        <taxon>Platyhelminthes</taxon>
        <taxon>Trematoda</taxon>
        <taxon>Digenea</taxon>
        <taxon>Plagiorchiida</taxon>
        <taxon>Echinostomata</taxon>
        <taxon>Echinostomatoidea</taxon>
        <taxon>Fasciolidae</taxon>
        <taxon>Fasciola</taxon>
    </lineage>
</organism>